<feature type="compositionally biased region" description="Low complexity" evidence="1">
    <location>
        <begin position="564"/>
        <end position="576"/>
    </location>
</feature>
<dbReference type="Gene3D" id="3.30.750.140">
    <property type="match status" value="1"/>
</dbReference>
<dbReference type="InterPro" id="IPR021136">
    <property type="entry name" value="Flagellar_hook_control-like_C"/>
</dbReference>
<dbReference type="CDD" id="cd17470">
    <property type="entry name" value="T3SS_Flik_C"/>
    <property type="match status" value="1"/>
</dbReference>
<feature type="compositionally biased region" description="Low complexity" evidence="1">
    <location>
        <begin position="84"/>
        <end position="106"/>
    </location>
</feature>
<feature type="compositionally biased region" description="Polar residues" evidence="1">
    <location>
        <begin position="180"/>
        <end position="194"/>
    </location>
</feature>
<keyword evidence="3" id="KW-0969">Cilium</keyword>
<keyword evidence="3" id="KW-0966">Cell projection</keyword>
<evidence type="ECO:0000259" key="2">
    <source>
        <dbReference type="Pfam" id="PF02120"/>
    </source>
</evidence>
<organism evidence="3 4">
    <name type="scientific">Vibrio furnissii</name>
    <dbReference type="NCBI Taxonomy" id="29494"/>
    <lineage>
        <taxon>Bacteria</taxon>
        <taxon>Pseudomonadati</taxon>
        <taxon>Pseudomonadota</taxon>
        <taxon>Gammaproteobacteria</taxon>
        <taxon>Vibrionales</taxon>
        <taxon>Vibrionaceae</taxon>
        <taxon>Vibrio</taxon>
    </lineage>
</organism>
<feature type="region of interest" description="Disordered" evidence="1">
    <location>
        <begin position="180"/>
        <end position="212"/>
    </location>
</feature>
<gene>
    <name evidence="3" type="ORF">AMR76_04150</name>
</gene>
<protein>
    <submittedName>
        <fullName evidence="3">Flagellar hook-length control protein FliK</fullName>
    </submittedName>
</protein>
<dbReference type="PANTHER" id="PTHR37533">
    <property type="entry name" value="FLAGELLAR HOOK-LENGTH CONTROL PROTEIN"/>
    <property type="match status" value="1"/>
</dbReference>
<dbReference type="FunCoup" id="A0A0Q2R5M5">
    <property type="interactions" value="86"/>
</dbReference>
<keyword evidence="3" id="KW-0282">Flagellum</keyword>
<comment type="caution">
    <text evidence="3">The sequence shown here is derived from an EMBL/GenBank/DDBJ whole genome shotgun (WGS) entry which is preliminary data.</text>
</comment>
<dbReference type="PANTHER" id="PTHR37533:SF2">
    <property type="entry name" value="FLAGELLAR HOOK-LENGTH CONTROL PROTEIN"/>
    <property type="match status" value="1"/>
</dbReference>
<reference evidence="3 4" key="1">
    <citation type="submission" date="2015-08" db="EMBL/GenBank/DDBJ databases">
        <title>Antibacterial properties of a collection of Vibrionaceae strains.</title>
        <authorList>
            <person name="Giubergia S."/>
        </authorList>
    </citation>
    <scope>NUCLEOTIDE SEQUENCE [LARGE SCALE GENOMIC DNA]</scope>
    <source>
        <strain evidence="3 4">S0821</strain>
    </source>
</reference>
<feature type="domain" description="Flagellar hook-length control protein-like C-terminal" evidence="2">
    <location>
        <begin position="489"/>
        <end position="572"/>
    </location>
</feature>
<evidence type="ECO:0000313" key="3">
    <source>
        <dbReference type="EMBL" id="KQH87413.1"/>
    </source>
</evidence>
<feature type="region of interest" description="Disordered" evidence="1">
    <location>
        <begin position="70"/>
        <end position="135"/>
    </location>
</feature>
<dbReference type="InParanoid" id="A0A0Q2R5M5"/>
<dbReference type="Pfam" id="PF02120">
    <property type="entry name" value="Flg_hook"/>
    <property type="match status" value="1"/>
</dbReference>
<accession>A0A0Q2R5M5</accession>
<feature type="compositionally biased region" description="Polar residues" evidence="1">
    <location>
        <begin position="70"/>
        <end position="79"/>
    </location>
</feature>
<evidence type="ECO:0000256" key="1">
    <source>
        <dbReference type="SAM" id="MobiDB-lite"/>
    </source>
</evidence>
<feature type="compositionally biased region" description="Polar residues" evidence="1">
    <location>
        <begin position="117"/>
        <end position="129"/>
    </location>
</feature>
<dbReference type="AlphaFoldDB" id="A0A0Q2R5M5"/>
<keyword evidence="4" id="KW-1185">Reference proteome</keyword>
<dbReference type="Proteomes" id="UP000051221">
    <property type="component" value="Unassembled WGS sequence"/>
</dbReference>
<dbReference type="RefSeq" id="WP_055465385.1">
    <property type="nucleotide sequence ID" value="NZ_LKHS01000003.1"/>
</dbReference>
<evidence type="ECO:0000313" key="4">
    <source>
        <dbReference type="Proteomes" id="UP000051221"/>
    </source>
</evidence>
<proteinExistence type="predicted"/>
<name>A0A0Q2R5M5_VIBFU</name>
<feature type="compositionally biased region" description="Low complexity" evidence="1">
    <location>
        <begin position="350"/>
        <end position="394"/>
    </location>
</feature>
<feature type="region of interest" description="Disordered" evidence="1">
    <location>
        <begin position="559"/>
        <end position="597"/>
    </location>
</feature>
<feature type="region of interest" description="Disordered" evidence="1">
    <location>
        <begin position="316"/>
        <end position="397"/>
    </location>
</feature>
<dbReference type="EMBL" id="LKHS01000003">
    <property type="protein sequence ID" value="KQH87413.1"/>
    <property type="molecule type" value="Genomic_DNA"/>
</dbReference>
<dbReference type="InterPro" id="IPR038610">
    <property type="entry name" value="FliK-like_C_sf"/>
</dbReference>
<dbReference type="InterPro" id="IPR052563">
    <property type="entry name" value="FliK"/>
</dbReference>
<sequence>MNVNSTSSVDNAKVTAVTKGVAGQSVKEGDAGDNGSFLDQLSAFFFGATPNAEGQRVGTGNANANANTKVATPSVSAGQVTPVATPGADPAKSAAAKNTAATSTDAVLKQGKPADSSKANQNQPNSAGASKQRAEIPKNLQRFVASDANKANAATSAKTAQAMSDGGALLGRLQQANQALSQHNGKSLPQTVPTSELAASVATEQASSGGKVQADAITDDALTQLQAQQDPALESLSEDELQALQAQRLQVSNSVAEDDVSPELKAAKANKNTHALSDSDMAALMAVQAQTGPVDSATDLNSQPLSPMEAAAMPWAKANADQAHHAPLDDVSDEDGAKAKSAMSAHLASGAQHATPAQQQQAQSSLQQTQHALAAQGQPAAQADAANPSAHPAQGASHAVPMLHAELAGKAESLTPAMLKAALQTKGLGGIEDVKGSTGSDGHFAHQVAAAAGQQGLNVTQNLRGEQVQQPQSVPMQLSKEMTADEMAERVQVMMSKNLKHVDIRLDPPELGRLHIRLNMHGDGANVQFTVSNQQARDVLEHSMPRLREMLAQQGVQLADTSVQQQNSGQQQRYAAGSGGQSGQSAGNEHFGGEENIDTDVKLDLNVASKRDGISYYA</sequence>